<evidence type="ECO:0000313" key="3">
    <source>
        <dbReference type="EMBL" id="MBY6217327.1"/>
    </source>
</evidence>
<dbReference type="Proteomes" id="UP000824927">
    <property type="component" value="Unassembled WGS sequence"/>
</dbReference>
<name>A0A9Q3XBP4_9SPHN</name>
<feature type="region of interest" description="Disordered" evidence="1">
    <location>
        <begin position="101"/>
        <end position="149"/>
    </location>
</feature>
<comment type="caution">
    <text evidence="3">The sequence shown here is derived from an EMBL/GenBank/DDBJ whole genome shotgun (WGS) entry which is preliminary data.</text>
</comment>
<evidence type="ECO:0000256" key="1">
    <source>
        <dbReference type="SAM" id="MobiDB-lite"/>
    </source>
</evidence>
<organism evidence="3 4">
    <name type="scientific">Qipengyuania aquimaris</name>
    <dbReference type="NCBI Taxonomy" id="255984"/>
    <lineage>
        <taxon>Bacteria</taxon>
        <taxon>Pseudomonadati</taxon>
        <taxon>Pseudomonadota</taxon>
        <taxon>Alphaproteobacteria</taxon>
        <taxon>Sphingomonadales</taxon>
        <taxon>Erythrobacteraceae</taxon>
        <taxon>Qipengyuania</taxon>
    </lineage>
</organism>
<gene>
    <name evidence="3" type="ORF">KUV31_03120</name>
</gene>
<protein>
    <submittedName>
        <fullName evidence="3">Uncharacterized protein</fullName>
    </submittedName>
</protein>
<sequence length="149" mass="16076">MKKLTLVALPTALTLAAFNPALAQDDGSTDTDAGTDTAEPTGAVVTREALTEEREVVDDEGNPVLDADGNPTFETVETGWVQTVETPSGNTHTITKVEGERAVVTHEKAERVARAERPAKADRPDKPERPEKPEKPEKPERPDRPGRGD</sequence>
<feature type="region of interest" description="Disordered" evidence="1">
    <location>
        <begin position="20"/>
        <end position="42"/>
    </location>
</feature>
<feature type="signal peptide" evidence="2">
    <location>
        <begin position="1"/>
        <end position="23"/>
    </location>
</feature>
<accession>A0A9Q3XBP4</accession>
<dbReference type="RefSeq" id="WP_222404467.1">
    <property type="nucleotide sequence ID" value="NZ_JAHVKP010000001.1"/>
</dbReference>
<reference evidence="3" key="1">
    <citation type="submission" date="2021-06" db="EMBL/GenBank/DDBJ databases">
        <title>50 bacteria genomes isolated from Dapeng, Shenzhen, China.</title>
        <authorList>
            <person name="Zheng W."/>
            <person name="Yu S."/>
            <person name="Huang Y."/>
        </authorList>
    </citation>
    <scope>NUCLEOTIDE SEQUENCE</scope>
    <source>
        <strain evidence="3">DP4N28-2</strain>
    </source>
</reference>
<feature type="chain" id="PRO_5040189912" evidence="2">
    <location>
        <begin position="24"/>
        <end position="149"/>
    </location>
</feature>
<dbReference type="EMBL" id="JAHVKP010000001">
    <property type="protein sequence ID" value="MBY6217327.1"/>
    <property type="molecule type" value="Genomic_DNA"/>
</dbReference>
<dbReference type="AlphaFoldDB" id="A0A9Q3XBP4"/>
<evidence type="ECO:0000256" key="2">
    <source>
        <dbReference type="SAM" id="SignalP"/>
    </source>
</evidence>
<evidence type="ECO:0000313" key="4">
    <source>
        <dbReference type="Proteomes" id="UP000824927"/>
    </source>
</evidence>
<feature type="region of interest" description="Disordered" evidence="1">
    <location>
        <begin position="52"/>
        <end position="71"/>
    </location>
</feature>
<proteinExistence type="predicted"/>
<keyword evidence="2" id="KW-0732">Signal</keyword>